<reference evidence="2 3" key="1">
    <citation type="submission" date="2018-10" db="EMBL/GenBank/DDBJ databases">
        <title>Isolation from soil.</title>
        <authorList>
            <person name="Hu J."/>
        </authorList>
    </citation>
    <scope>NUCLEOTIDE SEQUENCE [LARGE SCALE GENOMIC DNA]</scope>
    <source>
        <strain evidence="2 3">NEAU-Ht49</strain>
    </source>
</reference>
<evidence type="ECO:0000259" key="1">
    <source>
        <dbReference type="Pfam" id="PF04149"/>
    </source>
</evidence>
<proteinExistence type="predicted"/>
<dbReference type="Pfam" id="PF04149">
    <property type="entry name" value="DUF397"/>
    <property type="match status" value="1"/>
</dbReference>
<organism evidence="2 3">
    <name type="scientific">Actinomadura harenae</name>
    <dbReference type="NCBI Taxonomy" id="2483351"/>
    <lineage>
        <taxon>Bacteria</taxon>
        <taxon>Bacillati</taxon>
        <taxon>Actinomycetota</taxon>
        <taxon>Actinomycetes</taxon>
        <taxon>Streptosporangiales</taxon>
        <taxon>Thermomonosporaceae</taxon>
        <taxon>Actinomadura</taxon>
    </lineage>
</organism>
<dbReference type="OrthoDB" id="3481589at2"/>
<name>A0A3M2M3W4_9ACTN</name>
<protein>
    <submittedName>
        <fullName evidence="2">DUF397 domain-containing protein</fullName>
    </submittedName>
</protein>
<accession>A0A3M2M3W4</accession>
<gene>
    <name evidence="2" type="ORF">EBO15_15070</name>
</gene>
<dbReference type="InterPro" id="IPR007278">
    <property type="entry name" value="DUF397"/>
</dbReference>
<feature type="domain" description="DUF397" evidence="1">
    <location>
        <begin position="4"/>
        <end position="56"/>
    </location>
</feature>
<sequence length="65" mass="6920">MTPNWRKSTYSLGENSDCVELARLNAGLGVRDSKALEDGHLTLSRDTFADLLAGVKRENGPGSGA</sequence>
<keyword evidence="3" id="KW-1185">Reference proteome</keyword>
<dbReference type="RefSeq" id="WP_122195013.1">
    <property type="nucleotide sequence ID" value="NZ_JBHSKC010000018.1"/>
</dbReference>
<dbReference type="AlphaFoldDB" id="A0A3M2M3W4"/>
<dbReference type="Proteomes" id="UP000282674">
    <property type="component" value="Unassembled WGS sequence"/>
</dbReference>
<evidence type="ECO:0000313" key="3">
    <source>
        <dbReference type="Proteomes" id="UP000282674"/>
    </source>
</evidence>
<dbReference type="EMBL" id="RFFG01000023">
    <property type="protein sequence ID" value="RMI43790.1"/>
    <property type="molecule type" value="Genomic_DNA"/>
</dbReference>
<evidence type="ECO:0000313" key="2">
    <source>
        <dbReference type="EMBL" id="RMI43790.1"/>
    </source>
</evidence>
<comment type="caution">
    <text evidence="2">The sequence shown here is derived from an EMBL/GenBank/DDBJ whole genome shotgun (WGS) entry which is preliminary data.</text>
</comment>